<evidence type="ECO:0000256" key="6">
    <source>
        <dbReference type="ARBA" id="ARBA00012032"/>
    </source>
</evidence>
<organism evidence="30 31">
    <name type="scientific">Stieleria marina</name>
    <dbReference type="NCBI Taxonomy" id="1930275"/>
    <lineage>
        <taxon>Bacteria</taxon>
        <taxon>Pseudomonadati</taxon>
        <taxon>Planctomycetota</taxon>
        <taxon>Planctomycetia</taxon>
        <taxon>Pirellulales</taxon>
        <taxon>Pirellulaceae</taxon>
        <taxon>Stieleria</taxon>
    </lineage>
</organism>
<dbReference type="Proteomes" id="UP000319817">
    <property type="component" value="Chromosome"/>
</dbReference>
<evidence type="ECO:0000256" key="13">
    <source>
        <dbReference type="ARBA" id="ARBA00022723"/>
    </source>
</evidence>
<feature type="domain" description="Pterin-binding" evidence="26">
    <location>
        <begin position="360"/>
        <end position="625"/>
    </location>
</feature>
<dbReference type="Gene3D" id="3.10.196.10">
    <property type="entry name" value="Vitamin B12-dependent methionine synthase, activation domain"/>
    <property type="match status" value="1"/>
</dbReference>
<evidence type="ECO:0000259" key="26">
    <source>
        <dbReference type="PROSITE" id="PS50972"/>
    </source>
</evidence>
<evidence type="ECO:0000256" key="11">
    <source>
        <dbReference type="ARBA" id="ARBA00022679"/>
    </source>
</evidence>
<dbReference type="InterPro" id="IPR033706">
    <property type="entry name" value="Met_synthase_B12-bd"/>
</dbReference>
<dbReference type="InterPro" id="IPR004223">
    <property type="entry name" value="VitB12-dep_Met_synth_activ_dom"/>
</dbReference>
<dbReference type="Pfam" id="PF00809">
    <property type="entry name" value="Pterin_bind"/>
    <property type="match status" value="1"/>
</dbReference>
<keyword evidence="11 21" id="KW-0808">Transferase</keyword>
<dbReference type="InterPro" id="IPR011005">
    <property type="entry name" value="Dihydropteroate_synth-like_sf"/>
</dbReference>
<dbReference type="InterPro" id="IPR037010">
    <property type="entry name" value="VitB12-dep_Met_synth_activ_sf"/>
</dbReference>
<feature type="binding site" evidence="23">
    <location>
        <position position="811"/>
    </location>
    <ligand>
        <name>methylcob(III)alamin</name>
        <dbReference type="ChEBI" id="CHEBI:28115"/>
    </ligand>
</feature>
<feature type="domain" description="Hcy-binding" evidence="25">
    <location>
        <begin position="8"/>
        <end position="329"/>
    </location>
</feature>
<evidence type="ECO:0000256" key="14">
    <source>
        <dbReference type="ARBA" id="ARBA00022737"/>
    </source>
</evidence>
<evidence type="ECO:0000256" key="19">
    <source>
        <dbReference type="ARBA" id="ARBA00031040"/>
    </source>
</evidence>
<feature type="domain" description="B12-binding N-terminal" evidence="29">
    <location>
        <begin position="652"/>
        <end position="746"/>
    </location>
</feature>
<reference evidence="30 31" key="1">
    <citation type="submission" date="2019-02" db="EMBL/GenBank/DDBJ databases">
        <title>Deep-cultivation of Planctomycetes and their phenomic and genomic characterization uncovers novel biology.</title>
        <authorList>
            <person name="Wiegand S."/>
            <person name="Jogler M."/>
            <person name="Boedeker C."/>
            <person name="Pinto D."/>
            <person name="Vollmers J."/>
            <person name="Rivas-Marin E."/>
            <person name="Kohn T."/>
            <person name="Peeters S.H."/>
            <person name="Heuer A."/>
            <person name="Rast P."/>
            <person name="Oberbeckmann S."/>
            <person name="Bunk B."/>
            <person name="Jeske O."/>
            <person name="Meyerdierks A."/>
            <person name="Storesund J.E."/>
            <person name="Kallscheuer N."/>
            <person name="Luecker S."/>
            <person name="Lage O.M."/>
            <person name="Pohl T."/>
            <person name="Merkel B.J."/>
            <person name="Hornburger P."/>
            <person name="Mueller R.-W."/>
            <person name="Bruemmer F."/>
            <person name="Labrenz M."/>
            <person name="Spormann A.M."/>
            <person name="Op den Camp H."/>
            <person name="Overmann J."/>
            <person name="Amann R."/>
            <person name="Jetten M.S.M."/>
            <person name="Mascher T."/>
            <person name="Medema M.H."/>
            <person name="Devos D.P."/>
            <person name="Kaster A.-K."/>
            <person name="Ovreas L."/>
            <person name="Rohde M."/>
            <person name="Galperin M.Y."/>
            <person name="Jogler C."/>
        </authorList>
    </citation>
    <scope>NUCLEOTIDE SEQUENCE [LARGE SCALE GENOMIC DNA]</scope>
    <source>
        <strain evidence="30 31">K23_9</strain>
    </source>
</reference>
<evidence type="ECO:0000256" key="10">
    <source>
        <dbReference type="ARBA" id="ARBA00022628"/>
    </source>
</evidence>
<dbReference type="GO" id="GO:0005829">
    <property type="term" value="C:cytosol"/>
    <property type="evidence" value="ECO:0007669"/>
    <property type="project" value="TreeGrafter"/>
</dbReference>
<evidence type="ECO:0000256" key="20">
    <source>
        <dbReference type="NCBIfam" id="TIGR02082"/>
    </source>
</evidence>
<dbReference type="FunFam" id="1.10.1240.10:FF:000001">
    <property type="entry name" value="Methionine synthase"/>
    <property type="match status" value="1"/>
</dbReference>
<dbReference type="EMBL" id="CP036526">
    <property type="protein sequence ID" value="QDT08569.1"/>
    <property type="molecule type" value="Genomic_DNA"/>
</dbReference>
<evidence type="ECO:0000256" key="22">
    <source>
        <dbReference type="PIRSR" id="PIRSR000381-1"/>
    </source>
</evidence>
<feature type="binding site" evidence="23">
    <location>
        <position position="696"/>
    </location>
    <ligand>
        <name>methylcob(III)alamin</name>
        <dbReference type="ChEBI" id="CHEBI:28115"/>
    </ligand>
</feature>
<dbReference type="Pfam" id="PF02310">
    <property type="entry name" value="B12-binding"/>
    <property type="match status" value="1"/>
</dbReference>
<dbReference type="OrthoDB" id="9803687at2"/>
<dbReference type="GO" id="GO:0008705">
    <property type="term" value="F:methionine synthase activity"/>
    <property type="evidence" value="ECO:0007669"/>
    <property type="project" value="UniProtKB-UniRule"/>
</dbReference>
<dbReference type="Gene3D" id="3.20.20.20">
    <property type="entry name" value="Dihydropteroate synthase-like"/>
    <property type="match status" value="1"/>
</dbReference>
<dbReference type="PROSITE" id="PS50974">
    <property type="entry name" value="ADOMET_ACTIVATION"/>
    <property type="match status" value="1"/>
</dbReference>
<dbReference type="InterPro" id="IPR003726">
    <property type="entry name" value="HCY_dom"/>
</dbReference>
<feature type="binding site" description="axial binding residue" evidence="22">
    <location>
        <position position="766"/>
    </location>
    <ligand>
        <name>methylcob(III)alamin</name>
        <dbReference type="ChEBI" id="CHEBI:28115"/>
    </ligand>
    <ligandPart>
        <name>Co</name>
        <dbReference type="ChEBI" id="CHEBI:27638"/>
    </ligandPart>
</feature>
<dbReference type="AlphaFoldDB" id="A0A517NN75"/>
<feature type="binding site" evidence="23">
    <location>
        <begin position="1195"/>
        <end position="1196"/>
    </location>
    <ligand>
        <name>S-adenosyl-L-methionine</name>
        <dbReference type="ChEBI" id="CHEBI:59789"/>
    </ligand>
</feature>
<dbReference type="InterPro" id="IPR000489">
    <property type="entry name" value="Pterin-binding_dom"/>
</dbReference>
<dbReference type="Gene3D" id="1.10.288.10">
    <property type="entry name" value="Cobalamin-dependent Methionine Synthase, domain 2"/>
    <property type="match status" value="1"/>
</dbReference>
<dbReference type="UniPathway" id="UPA00051">
    <property type="reaction ID" value="UER00081"/>
</dbReference>
<dbReference type="SUPFAM" id="SSF82282">
    <property type="entry name" value="Homocysteine S-methyltransferase"/>
    <property type="match status" value="1"/>
</dbReference>
<feature type="binding site" evidence="22 24">
    <location>
        <position position="314"/>
    </location>
    <ligand>
        <name>Zn(2+)</name>
        <dbReference type="ChEBI" id="CHEBI:29105"/>
    </ligand>
</feature>
<evidence type="ECO:0000256" key="12">
    <source>
        <dbReference type="ARBA" id="ARBA00022691"/>
    </source>
</evidence>
<dbReference type="PROSITE" id="PS50970">
    <property type="entry name" value="HCY"/>
    <property type="match status" value="1"/>
</dbReference>
<dbReference type="InterPro" id="IPR006158">
    <property type="entry name" value="Cobalamin-bd"/>
</dbReference>
<comment type="domain">
    <text evidence="21">Modular enzyme with four functionally distinct domains. The isolated Hcy-binding domain catalyzes methyl transfer from free methylcobalamin to homocysteine. The Hcy-binding domain in association with the pterin-binding domain catalyzes the methylation of cob(I)alamin by methyltetrahydrofolate and the methylation of homocysteine. The B12-binding domain binds the cofactor. The AdoMet activation domain binds S-adenosyl-L-methionine. Under aerobic conditions cob(I)alamin can be converted to inactive cob(II)alamin. Reductive methylation by S-adenosyl-L-methionine and flavodoxin regenerates methylcobalamin.</text>
</comment>
<feature type="binding site" evidence="23">
    <location>
        <position position="867"/>
    </location>
    <ligand>
        <name>methylcob(III)alamin</name>
        <dbReference type="ChEBI" id="CHEBI:28115"/>
    </ligand>
</feature>
<proteinExistence type="inferred from homology"/>
<dbReference type="PIRSF" id="PIRSF000381">
    <property type="entry name" value="MetH"/>
    <property type="match status" value="1"/>
</dbReference>
<dbReference type="NCBIfam" id="NF007024">
    <property type="entry name" value="PRK09490.1"/>
    <property type="match status" value="1"/>
</dbReference>
<dbReference type="GO" id="GO:0046653">
    <property type="term" value="P:tetrahydrofolate metabolic process"/>
    <property type="evidence" value="ECO:0007669"/>
    <property type="project" value="TreeGrafter"/>
</dbReference>
<dbReference type="SMART" id="SM01018">
    <property type="entry name" value="B12-binding_2"/>
    <property type="match status" value="1"/>
</dbReference>
<dbReference type="PROSITE" id="PS51337">
    <property type="entry name" value="B12_BINDING_NTER"/>
    <property type="match status" value="1"/>
</dbReference>
<dbReference type="Gene3D" id="1.10.1240.10">
    <property type="entry name" value="Methionine synthase domain"/>
    <property type="match status" value="1"/>
</dbReference>
<comment type="similarity">
    <text evidence="5">Belongs to the vitamin-B12 dependent methionine synthase family.</text>
</comment>
<dbReference type="CDD" id="cd00740">
    <property type="entry name" value="MeTr"/>
    <property type="match status" value="1"/>
</dbReference>
<dbReference type="SUPFAM" id="SSF47644">
    <property type="entry name" value="Methionine synthase domain"/>
    <property type="match status" value="1"/>
</dbReference>
<keyword evidence="14" id="KW-0677">Repeat</keyword>
<keyword evidence="16 21" id="KW-0486">Methionine biosynthesis</keyword>
<dbReference type="SUPFAM" id="SSF51717">
    <property type="entry name" value="Dihydropteroate synthetase-like"/>
    <property type="match status" value="1"/>
</dbReference>
<feature type="binding site" evidence="22 24">
    <location>
        <position position="315"/>
    </location>
    <ligand>
        <name>Zn(2+)</name>
        <dbReference type="ChEBI" id="CHEBI:29105"/>
    </ligand>
</feature>
<dbReference type="FunFam" id="3.20.20.20:FF:000002">
    <property type="entry name" value="Methionine synthase"/>
    <property type="match status" value="1"/>
</dbReference>
<dbReference type="NCBIfam" id="TIGR02082">
    <property type="entry name" value="metH"/>
    <property type="match status" value="1"/>
</dbReference>
<evidence type="ECO:0000256" key="9">
    <source>
        <dbReference type="ARBA" id="ARBA00022605"/>
    </source>
</evidence>
<dbReference type="Pfam" id="PF02607">
    <property type="entry name" value="B12-binding_2"/>
    <property type="match status" value="1"/>
</dbReference>
<dbReference type="CDD" id="cd02069">
    <property type="entry name" value="methionine_synthase_B12_BD"/>
    <property type="match status" value="1"/>
</dbReference>
<evidence type="ECO:0000259" key="29">
    <source>
        <dbReference type="PROSITE" id="PS51337"/>
    </source>
</evidence>
<evidence type="ECO:0000256" key="4">
    <source>
        <dbReference type="ARBA" id="ARBA00005178"/>
    </source>
</evidence>
<dbReference type="RefSeq" id="WP_145416091.1">
    <property type="nucleotide sequence ID" value="NZ_CP036526.1"/>
</dbReference>
<evidence type="ECO:0000256" key="2">
    <source>
        <dbReference type="ARBA" id="ARBA00001947"/>
    </source>
</evidence>
<evidence type="ECO:0000256" key="23">
    <source>
        <dbReference type="PIRSR" id="PIRSR000381-2"/>
    </source>
</evidence>
<evidence type="ECO:0000256" key="1">
    <source>
        <dbReference type="ARBA" id="ARBA00001700"/>
    </source>
</evidence>
<accession>A0A517NN75</accession>
<evidence type="ECO:0000313" key="31">
    <source>
        <dbReference type="Proteomes" id="UP000319817"/>
    </source>
</evidence>
<comment type="catalytic activity">
    <reaction evidence="1 21">
        <text>(6S)-5-methyl-5,6,7,8-tetrahydrofolate + L-homocysteine = (6S)-5,6,7,8-tetrahydrofolate + L-methionine</text>
        <dbReference type="Rhea" id="RHEA:11172"/>
        <dbReference type="ChEBI" id="CHEBI:18608"/>
        <dbReference type="ChEBI" id="CHEBI:57453"/>
        <dbReference type="ChEBI" id="CHEBI:57844"/>
        <dbReference type="ChEBI" id="CHEBI:58199"/>
        <dbReference type="EC" id="2.1.1.13"/>
    </reaction>
</comment>
<evidence type="ECO:0000256" key="18">
    <source>
        <dbReference type="ARBA" id="ARBA00025552"/>
    </source>
</evidence>
<dbReference type="SUPFAM" id="SSF52242">
    <property type="entry name" value="Cobalamin (vitamin B12)-binding domain"/>
    <property type="match status" value="1"/>
</dbReference>
<sequence length="1233" mass="136428">MLQADSADSILSELIRERILILDGAMGTMIQRLKLDEAGVRGDRFADHHKDLKNFSDILCLTHPEKITDIHRAYYEAGSDIVETNSFGASPVGMVEFDLPLELVDEINQAAVACARKAADEWTEKTPDKPRFVAGSIGPTTMQLAISTKVDDAAFRATTFDAMADSYYAQVKSLVEAGVDILLPETAIDTLNLKSCLFAIQKFFDEGGRRVPVMVSGTFGKGGGTFVSGQSVEAFVTSLSHFPAFTIGMNCALGPDVMRSHIEEMSRSTNLPISCHPNAGEPNTMGEYDLLPKPMAETVGQYADNGWVNIVGGCCGTSPDHIRAIAERVKNCKPKQETAGPVYTRLSGTLPMVMRPEIPFTMVGERTNVTGSRKFKRLIAEEKYEEAVEVAREQVTNGASIIDVNFDDALLDGIEAMQRFLRLIAGDEVAASVPVMIDSSKWEVIEAGLRNVQGKAIVNSISLKDGEETFIKRAKLVRQYGAAAVVMAFDEKGQAADEDSKVRICKRAYDILINQAGFPPEDIIFDPNILTVGTGIEEHNNYAVDFINAVRRIKEECPGAKTSGGVSNISFSFRGNDRVREAMHSAFLYHAVKVGLDMGIVNAGQLEVYEEIPKDLLEHVEDVLLNRRDDATDRMLELSERFKGGGMKKSGEDLAWREAPVAERMKHALIKGIDKFIVEDAEEARQGFDRCLQVIEGPLMDGMSVVGDLFGAGKMFLPQVVKSARVMKKAVAYLEPFMEEEKKAAGGEAFSERGTFVIATVKGDVHDIGKNIVGVVLQCNNYKVIDLGVMVSSDTILDEAIKHKADMIGLSGLITPSLDEMVTVAREMKRREMKLPLLVGGATTSAKHTAVRIAPAYEHPVIHVLDASRSVGVVEKLISDDMRADFVKENVELQSQLVASYKDRQQKLVPYATALENRFQTDWDNVRIDKPSFTGVKVLEDFPLEEIRSYIDWSPFFMTWELKGKHPKIFNDKVVGAQAKELYDDANALLDQVIADGSLKANAAYAFWPAASDNDDVILYTDESRSKELSRFHFLRQQWERKGQKDYRSLADYIAPHDSGREDYIGAFVVTTGLGAEKLANEYKADMDDYKAIMVQAVADRLAEAFAELLHERARQDWGFGTDESLSKEEMIAEKYRGIRPAAGYPACPDHTEKRTLFDLLDATNNTGVELTSSYAMTPGAAVSGLYFGHPDSRYFTVDRMTKDQVKDYAQRKGQPLREIERWLGPNLAYDPA</sequence>
<evidence type="ECO:0000259" key="25">
    <source>
        <dbReference type="PROSITE" id="PS50970"/>
    </source>
</evidence>
<dbReference type="Gene3D" id="3.40.50.280">
    <property type="entry name" value="Cobalamin-binding domain"/>
    <property type="match status" value="1"/>
</dbReference>
<feature type="binding site" evidence="22 24">
    <location>
        <position position="251"/>
    </location>
    <ligand>
        <name>Zn(2+)</name>
        <dbReference type="ChEBI" id="CHEBI:29105"/>
    </ligand>
</feature>
<comment type="cofactor">
    <cofactor evidence="2 21 24">
        <name>Zn(2+)</name>
        <dbReference type="ChEBI" id="CHEBI:29105"/>
    </cofactor>
</comment>
<keyword evidence="12 21" id="KW-0949">S-adenosyl-L-methionine</keyword>
<feature type="binding site" evidence="23">
    <location>
        <begin position="763"/>
        <end position="767"/>
    </location>
    <ligand>
        <name>methylcob(III)alamin</name>
        <dbReference type="ChEBI" id="CHEBI:28115"/>
    </ligand>
</feature>
<dbReference type="GO" id="GO:0032259">
    <property type="term" value="P:methylation"/>
    <property type="evidence" value="ECO:0007669"/>
    <property type="project" value="UniProtKB-KW"/>
</dbReference>
<dbReference type="EC" id="2.1.1.13" evidence="6 20"/>
<dbReference type="InterPro" id="IPR050554">
    <property type="entry name" value="Met_Synthase/Corrinoid"/>
</dbReference>
<comment type="cofactor">
    <cofactor evidence="3 21 22">
        <name>methylcob(III)alamin</name>
        <dbReference type="ChEBI" id="CHEBI:28115"/>
    </cofactor>
</comment>
<keyword evidence="10 21" id="KW-0846">Cobalamin</keyword>
<evidence type="ECO:0000256" key="15">
    <source>
        <dbReference type="ARBA" id="ARBA00022833"/>
    </source>
</evidence>
<evidence type="ECO:0000259" key="27">
    <source>
        <dbReference type="PROSITE" id="PS50974"/>
    </source>
</evidence>
<feature type="domain" description="B12-binding" evidence="28">
    <location>
        <begin position="753"/>
        <end position="888"/>
    </location>
</feature>
<evidence type="ECO:0000259" key="28">
    <source>
        <dbReference type="PROSITE" id="PS51332"/>
    </source>
</evidence>
<comment type="function">
    <text evidence="18 21">Catalyzes the transfer of a methyl group from methyl-cobalamin to homocysteine, yielding enzyme-bound cob(I)alamin and methionine. Subsequently, remethylates the cofactor using methyltetrahydrofolate.</text>
</comment>
<comment type="pathway">
    <text evidence="4 21">Amino-acid biosynthesis; L-methionine biosynthesis via de novo pathway; L-methionine from L-homocysteine (MetH route): step 1/1.</text>
</comment>
<dbReference type="GO" id="GO:0031419">
    <property type="term" value="F:cobalamin binding"/>
    <property type="evidence" value="ECO:0007669"/>
    <property type="project" value="UniProtKB-UniRule"/>
</dbReference>
<dbReference type="GO" id="GO:0008270">
    <property type="term" value="F:zinc ion binding"/>
    <property type="evidence" value="ECO:0007669"/>
    <property type="project" value="UniProtKB-UniRule"/>
</dbReference>
<dbReference type="FunFam" id="3.20.20.330:FF:000001">
    <property type="entry name" value="Methionine synthase"/>
    <property type="match status" value="1"/>
</dbReference>
<dbReference type="InterPro" id="IPR036724">
    <property type="entry name" value="Cobalamin-bd_sf"/>
</dbReference>
<evidence type="ECO:0000256" key="8">
    <source>
        <dbReference type="ARBA" id="ARBA00022603"/>
    </source>
</evidence>
<evidence type="ECO:0000256" key="17">
    <source>
        <dbReference type="ARBA" id="ARBA00023285"/>
    </source>
</evidence>
<dbReference type="Pfam" id="PF02574">
    <property type="entry name" value="S-methyl_trans"/>
    <property type="match status" value="1"/>
</dbReference>
<dbReference type="Gene3D" id="3.20.20.330">
    <property type="entry name" value="Homocysteine-binding-like domain"/>
    <property type="match status" value="1"/>
</dbReference>
<gene>
    <name evidence="30" type="primary">metH</name>
    <name evidence="30" type="ORF">K239x_05090</name>
</gene>
<evidence type="ECO:0000256" key="5">
    <source>
        <dbReference type="ARBA" id="ARBA00010398"/>
    </source>
</evidence>
<dbReference type="InterPro" id="IPR011822">
    <property type="entry name" value="MetH"/>
</dbReference>
<keyword evidence="17 21" id="KW-0170">Cobalt</keyword>
<evidence type="ECO:0000256" key="21">
    <source>
        <dbReference type="PIRNR" id="PIRNR000381"/>
    </source>
</evidence>
<keyword evidence="8 21" id="KW-0489">Methyltransferase</keyword>
<evidence type="ECO:0000256" key="7">
    <source>
        <dbReference type="ARBA" id="ARBA00013998"/>
    </source>
</evidence>
<dbReference type="PROSITE" id="PS51332">
    <property type="entry name" value="B12_BINDING"/>
    <property type="match status" value="1"/>
</dbReference>
<feature type="domain" description="AdoMet activation" evidence="27">
    <location>
        <begin position="902"/>
        <end position="1233"/>
    </location>
</feature>
<dbReference type="Pfam" id="PF02965">
    <property type="entry name" value="Met_synt_B12"/>
    <property type="match status" value="1"/>
</dbReference>
<dbReference type="PANTHER" id="PTHR45833">
    <property type="entry name" value="METHIONINE SYNTHASE"/>
    <property type="match status" value="1"/>
</dbReference>
<protein>
    <recommendedName>
        <fullName evidence="7 20">Methionine synthase</fullName>
        <ecNumber evidence="6 20">2.1.1.13</ecNumber>
    </recommendedName>
    <alternativeName>
        <fullName evidence="19 21">5-methyltetrahydrofolate--homocysteine methyltransferase</fullName>
    </alternativeName>
</protein>
<name>A0A517NN75_9BACT</name>
<keyword evidence="15 21" id="KW-0862">Zinc</keyword>
<feature type="binding site" evidence="23">
    <location>
        <position position="1140"/>
    </location>
    <ligand>
        <name>S-adenosyl-L-methionine</name>
        <dbReference type="ChEBI" id="CHEBI:59789"/>
    </ligand>
</feature>
<dbReference type="InterPro" id="IPR003759">
    <property type="entry name" value="Cbl-bd_cap"/>
</dbReference>
<evidence type="ECO:0000256" key="16">
    <source>
        <dbReference type="ARBA" id="ARBA00023167"/>
    </source>
</evidence>
<dbReference type="InterPro" id="IPR036594">
    <property type="entry name" value="Meth_synthase_dom"/>
</dbReference>
<keyword evidence="13 21" id="KW-0479">Metal-binding</keyword>
<evidence type="ECO:0000256" key="3">
    <source>
        <dbReference type="ARBA" id="ARBA00001956"/>
    </source>
</evidence>
<feature type="binding site" evidence="23">
    <location>
        <position position="815"/>
    </location>
    <ligand>
        <name>methylcob(III)alamin</name>
        <dbReference type="ChEBI" id="CHEBI:28115"/>
    </ligand>
</feature>
<keyword evidence="31" id="KW-1185">Reference proteome</keyword>
<evidence type="ECO:0000313" key="30">
    <source>
        <dbReference type="EMBL" id="QDT08569.1"/>
    </source>
</evidence>
<dbReference type="InterPro" id="IPR036589">
    <property type="entry name" value="HCY_dom_sf"/>
</dbReference>
<dbReference type="SUPFAM" id="SSF56507">
    <property type="entry name" value="Methionine synthase activation domain-like"/>
    <property type="match status" value="1"/>
</dbReference>
<keyword evidence="9 21" id="KW-0028">Amino-acid biosynthesis</keyword>
<dbReference type="PROSITE" id="PS50972">
    <property type="entry name" value="PTERIN_BINDING"/>
    <property type="match status" value="1"/>
</dbReference>
<feature type="binding site" evidence="23">
    <location>
        <position position="952"/>
    </location>
    <ligand>
        <name>S-adenosyl-L-methionine</name>
        <dbReference type="ChEBI" id="CHEBI:59789"/>
    </ligand>
</feature>
<dbReference type="FunFam" id="3.40.50.280:FF:000001">
    <property type="entry name" value="Methionine synthase"/>
    <property type="match status" value="1"/>
</dbReference>
<dbReference type="GO" id="GO:0050667">
    <property type="term" value="P:homocysteine metabolic process"/>
    <property type="evidence" value="ECO:0007669"/>
    <property type="project" value="TreeGrafter"/>
</dbReference>
<evidence type="ECO:0000256" key="24">
    <source>
        <dbReference type="PROSITE-ProRule" id="PRU00333"/>
    </source>
</evidence>
<dbReference type="PANTHER" id="PTHR45833:SF1">
    <property type="entry name" value="METHIONINE SYNTHASE"/>
    <property type="match status" value="1"/>
</dbReference>